<evidence type="ECO:0000313" key="2">
    <source>
        <dbReference type="EMBL" id="CAB4189480.1"/>
    </source>
</evidence>
<evidence type="ECO:0000313" key="3">
    <source>
        <dbReference type="EMBL" id="CAB4194095.1"/>
    </source>
</evidence>
<protein>
    <submittedName>
        <fullName evidence="2">Uncharacterized protein</fullName>
    </submittedName>
</protein>
<reference evidence="2" key="1">
    <citation type="submission" date="2020-05" db="EMBL/GenBank/DDBJ databases">
        <authorList>
            <person name="Chiriac C."/>
            <person name="Salcher M."/>
            <person name="Ghai R."/>
            <person name="Kavagutti S V."/>
        </authorList>
    </citation>
    <scope>NUCLEOTIDE SEQUENCE</scope>
</reference>
<proteinExistence type="predicted"/>
<evidence type="ECO:0000313" key="1">
    <source>
        <dbReference type="EMBL" id="CAB4176180.1"/>
    </source>
</evidence>
<organism evidence="2">
    <name type="scientific">uncultured Caudovirales phage</name>
    <dbReference type="NCBI Taxonomy" id="2100421"/>
    <lineage>
        <taxon>Viruses</taxon>
        <taxon>Duplodnaviria</taxon>
        <taxon>Heunggongvirae</taxon>
        <taxon>Uroviricota</taxon>
        <taxon>Caudoviricetes</taxon>
        <taxon>Peduoviridae</taxon>
        <taxon>Maltschvirus</taxon>
        <taxon>Maltschvirus maltsch</taxon>
    </lineage>
</organism>
<dbReference type="EMBL" id="LR797200">
    <property type="protein sequence ID" value="CAB4194095.1"/>
    <property type="molecule type" value="Genomic_DNA"/>
</dbReference>
<accession>A0A6J5QXU7</accession>
<sequence length="294" mass="30072">MTVPFPFVANAVLTAAQLNAITSLPTTAKTASATLTAAESVGYRVTMTSATATTITINTGVFATGDTVFITNLGTATCTITAGTATITSAGSLVLTQYGSGLLVMTATGSGVWYASSGTTGYVTALPASPVDGQEVVLTDSLTAGTYAWRFRYNANAVSTFKWDFIGGAPAVTEVTTAQSTTSTTYVDLATVGPSFTMPRAGDYVITIGCFADGSTIADAGQYVAFKRGSASTSDSDAAHATSATAGHGAWDLVRTRLATGWAANDVVKLQYRVTGGSTPFADRYLSVTPVRVS</sequence>
<dbReference type="EMBL" id="LR796933">
    <property type="protein sequence ID" value="CAB4176180.1"/>
    <property type="molecule type" value="Genomic_DNA"/>
</dbReference>
<gene>
    <name evidence="2" type="ORF">UFOVP1208_3</name>
    <name evidence="3" type="ORF">UFOVP1263_12</name>
    <name evidence="1" type="ORF">UFOVP980_20</name>
</gene>
<name>A0A6J5QXU7_9CAUD</name>
<dbReference type="EMBL" id="LR797139">
    <property type="protein sequence ID" value="CAB4189480.1"/>
    <property type="molecule type" value="Genomic_DNA"/>
</dbReference>